<dbReference type="InterPro" id="IPR024203">
    <property type="entry name" value="Deoxy-glucuronate_isom_IolB"/>
</dbReference>
<proteinExistence type="predicted"/>
<dbReference type="AlphaFoldDB" id="A0A6M0SSE3"/>
<gene>
    <name evidence="2" type="ORF">EXM65_16855</name>
</gene>
<sequence>MVHELHDLQYGENVLCEISGKNKEMLMDIVVEKLRKDEVKEYHDVDKEIAILLLTGKVKIAWNKDSEIIERKSVFDEDPWCLHVPKNIKVTVGCLEESELIIQSTENQNDFEAKLYSPEKCRSDIFGEGTWNGTARRVVRTVFDYNNAPYSNMVIGEVITFPGKWSSYPPHYHPQPEVYFYKFNKEQGFGFCLNGDNAYKISNNSFSTITGGDVHPQTSAPGYAMYYCWMIRHLENNPWTDRIDVEEHKWLWDKDVKIWPDKAQ</sequence>
<dbReference type="InterPro" id="IPR014710">
    <property type="entry name" value="RmlC-like_jellyroll"/>
</dbReference>
<reference evidence="2 3" key="1">
    <citation type="submission" date="2019-02" db="EMBL/GenBank/DDBJ databases">
        <title>Genome sequencing of Clostridium botulinum clinical isolates.</title>
        <authorList>
            <person name="Brunt J."/>
            <person name="Van Vliet A.H.M."/>
            <person name="Stringer S.C."/>
            <person name="Grant K.A."/>
            <person name="Carter A.C."/>
            <person name="Peck M.W."/>
        </authorList>
    </citation>
    <scope>NUCLEOTIDE SEQUENCE [LARGE SCALE GENOMIC DNA]</scope>
    <source>
        <strain evidence="2 3">H113700579</strain>
    </source>
</reference>
<dbReference type="PANTHER" id="PTHR39193">
    <property type="entry name" value="5-DEOXY-GLUCURONATE ISOMERASE"/>
    <property type="match status" value="1"/>
</dbReference>
<dbReference type="RefSeq" id="WP_222636562.1">
    <property type="nucleotide sequence ID" value="NZ_JACBBU010000001.1"/>
</dbReference>
<dbReference type="Pfam" id="PF04962">
    <property type="entry name" value="KduI"/>
    <property type="match status" value="1"/>
</dbReference>
<dbReference type="InterPro" id="IPR021120">
    <property type="entry name" value="KduI/IolB_isomerase"/>
</dbReference>
<dbReference type="PANTHER" id="PTHR39193:SF1">
    <property type="entry name" value="5-DEOXY-GLUCURONATE ISOMERASE"/>
    <property type="match status" value="1"/>
</dbReference>
<dbReference type="EMBL" id="SGKU01000064">
    <property type="protein sequence ID" value="NFA44191.1"/>
    <property type="molecule type" value="Genomic_DNA"/>
</dbReference>
<dbReference type="Proteomes" id="UP000472355">
    <property type="component" value="Unassembled WGS sequence"/>
</dbReference>
<dbReference type="Gene3D" id="2.60.120.10">
    <property type="entry name" value="Jelly Rolls"/>
    <property type="match status" value="2"/>
</dbReference>
<comment type="caution">
    <text evidence="2">The sequence shown here is derived from an EMBL/GenBank/DDBJ whole genome shotgun (WGS) entry which is preliminary data.</text>
</comment>
<organism evidence="2 3">
    <name type="scientific">Clostridium botulinum</name>
    <dbReference type="NCBI Taxonomy" id="1491"/>
    <lineage>
        <taxon>Bacteria</taxon>
        <taxon>Bacillati</taxon>
        <taxon>Bacillota</taxon>
        <taxon>Clostridia</taxon>
        <taxon>Eubacteriales</taxon>
        <taxon>Clostridiaceae</taxon>
        <taxon>Clostridium</taxon>
    </lineage>
</organism>
<dbReference type="GO" id="GO:0019310">
    <property type="term" value="P:inositol catabolic process"/>
    <property type="evidence" value="ECO:0007669"/>
    <property type="project" value="InterPro"/>
</dbReference>
<protein>
    <submittedName>
        <fullName evidence="2">5-deoxy-glucuronate isomerase</fullName>
    </submittedName>
</protein>
<keyword evidence="1 2" id="KW-0413">Isomerase</keyword>
<evidence type="ECO:0000256" key="1">
    <source>
        <dbReference type="ARBA" id="ARBA00023235"/>
    </source>
</evidence>
<name>A0A6M0SSE3_CLOBO</name>
<dbReference type="SUPFAM" id="SSF51182">
    <property type="entry name" value="RmlC-like cupins"/>
    <property type="match status" value="1"/>
</dbReference>
<evidence type="ECO:0000313" key="2">
    <source>
        <dbReference type="EMBL" id="NFA44191.1"/>
    </source>
</evidence>
<evidence type="ECO:0000313" key="3">
    <source>
        <dbReference type="Proteomes" id="UP000472355"/>
    </source>
</evidence>
<dbReference type="PIRSF" id="PIRSF036628">
    <property type="entry name" value="IolB"/>
    <property type="match status" value="1"/>
</dbReference>
<accession>A0A6M0SSE3</accession>
<dbReference type="InterPro" id="IPR011051">
    <property type="entry name" value="RmlC_Cupin_sf"/>
</dbReference>
<dbReference type="GO" id="GO:0008880">
    <property type="term" value="F:glucuronate isomerase activity"/>
    <property type="evidence" value="ECO:0007669"/>
    <property type="project" value="InterPro"/>
</dbReference>